<gene>
    <name evidence="3" type="ORF">ACFSKL_08495</name>
</gene>
<evidence type="ECO:0000259" key="2">
    <source>
        <dbReference type="Pfam" id="PF02517"/>
    </source>
</evidence>
<organism evidence="3 4">
    <name type="scientific">Belliella marina</name>
    <dbReference type="NCBI Taxonomy" id="1644146"/>
    <lineage>
        <taxon>Bacteria</taxon>
        <taxon>Pseudomonadati</taxon>
        <taxon>Bacteroidota</taxon>
        <taxon>Cytophagia</taxon>
        <taxon>Cytophagales</taxon>
        <taxon>Cyclobacteriaceae</taxon>
        <taxon>Belliella</taxon>
    </lineage>
</organism>
<protein>
    <submittedName>
        <fullName evidence="3">Type II CAAX prenyl endopeptidase Rce1 family protein</fullName>
    </submittedName>
</protein>
<keyword evidence="1" id="KW-0812">Transmembrane</keyword>
<reference evidence="4" key="1">
    <citation type="journal article" date="2019" name="Int. J. Syst. Evol. Microbiol.">
        <title>The Global Catalogue of Microorganisms (GCM) 10K type strain sequencing project: providing services to taxonomists for standard genome sequencing and annotation.</title>
        <authorList>
            <consortium name="The Broad Institute Genomics Platform"/>
            <consortium name="The Broad Institute Genome Sequencing Center for Infectious Disease"/>
            <person name="Wu L."/>
            <person name="Ma J."/>
        </authorList>
    </citation>
    <scope>NUCLEOTIDE SEQUENCE [LARGE SCALE GENOMIC DNA]</scope>
    <source>
        <strain evidence="4">CGMCC 1.15180</strain>
    </source>
</reference>
<dbReference type="InterPro" id="IPR003675">
    <property type="entry name" value="Rce1/LyrA-like_dom"/>
</dbReference>
<feature type="domain" description="CAAX prenyl protease 2/Lysostaphin resistance protein A-like" evidence="2">
    <location>
        <begin position="34"/>
        <end position="181"/>
    </location>
</feature>
<sequence>MKVILVIILFSLFELFNLDFEEDHKYGLEFFLKNPIAVMIMGSVVAPLLEESQFRLPLSKKRNALILPFFISLIMVIVKSLDNAVWIETLVYTSYLIFLLTCFTFHKKYVLKPKIAIFTTTIFFSLVHVFSYELHEPSFATHLLTLLAVSPQFIGGLMLAYIRIKFGFWYGVLFHGIWNFLIVSFILIPLVLFEESLL</sequence>
<feature type="transmembrane region" description="Helical" evidence="1">
    <location>
        <begin position="61"/>
        <end position="78"/>
    </location>
</feature>
<dbReference type="Pfam" id="PF02517">
    <property type="entry name" value="Rce1-like"/>
    <property type="match status" value="1"/>
</dbReference>
<name>A0ABW4VM19_9BACT</name>
<dbReference type="Proteomes" id="UP001597361">
    <property type="component" value="Unassembled WGS sequence"/>
</dbReference>
<evidence type="ECO:0000256" key="1">
    <source>
        <dbReference type="SAM" id="Phobius"/>
    </source>
</evidence>
<dbReference type="RefSeq" id="WP_376885330.1">
    <property type="nucleotide sequence ID" value="NZ_JBHUHR010000022.1"/>
</dbReference>
<feature type="transmembrane region" description="Helical" evidence="1">
    <location>
        <begin position="139"/>
        <end position="161"/>
    </location>
</feature>
<keyword evidence="1" id="KW-0472">Membrane</keyword>
<dbReference type="EMBL" id="JBHUHR010000022">
    <property type="protein sequence ID" value="MFD2034825.1"/>
    <property type="molecule type" value="Genomic_DNA"/>
</dbReference>
<feature type="transmembrane region" description="Helical" evidence="1">
    <location>
        <begin position="115"/>
        <end position="133"/>
    </location>
</feature>
<comment type="caution">
    <text evidence="3">The sequence shown here is derived from an EMBL/GenBank/DDBJ whole genome shotgun (WGS) entry which is preliminary data.</text>
</comment>
<proteinExistence type="predicted"/>
<feature type="transmembrane region" description="Helical" evidence="1">
    <location>
        <begin position="84"/>
        <end position="103"/>
    </location>
</feature>
<keyword evidence="4" id="KW-1185">Reference proteome</keyword>
<keyword evidence="1" id="KW-1133">Transmembrane helix</keyword>
<feature type="transmembrane region" description="Helical" evidence="1">
    <location>
        <begin position="168"/>
        <end position="192"/>
    </location>
</feature>
<accession>A0ABW4VM19</accession>
<evidence type="ECO:0000313" key="4">
    <source>
        <dbReference type="Proteomes" id="UP001597361"/>
    </source>
</evidence>
<evidence type="ECO:0000313" key="3">
    <source>
        <dbReference type="EMBL" id="MFD2034825.1"/>
    </source>
</evidence>